<protein>
    <submittedName>
        <fullName evidence="1">Uncharacterized protein</fullName>
    </submittedName>
</protein>
<dbReference type="EMBL" id="AMZH03023053">
    <property type="protein sequence ID" value="RRT36844.1"/>
    <property type="molecule type" value="Genomic_DNA"/>
</dbReference>
<dbReference type="AlphaFoldDB" id="A0A426XBL7"/>
<sequence>MCNKFGTLLDLEGCSEDCIGEGSRSNKCICKGQNPTQVVQQDGVVRKGMVVSETFSGKNVKRKVAPTRPISKRDKF</sequence>
<accession>A0A426XBL7</accession>
<evidence type="ECO:0000313" key="1">
    <source>
        <dbReference type="EMBL" id="RRT36844.1"/>
    </source>
</evidence>
<dbReference type="Proteomes" id="UP000287651">
    <property type="component" value="Unassembled WGS sequence"/>
</dbReference>
<gene>
    <name evidence="1" type="ORF">B296_00050764</name>
</gene>
<comment type="caution">
    <text evidence="1">The sequence shown here is derived from an EMBL/GenBank/DDBJ whole genome shotgun (WGS) entry which is preliminary data.</text>
</comment>
<evidence type="ECO:0000313" key="2">
    <source>
        <dbReference type="Proteomes" id="UP000287651"/>
    </source>
</evidence>
<name>A0A426XBL7_ENSVE</name>
<proteinExistence type="predicted"/>
<organism evidence="1 2">
    <name type="scientific">Ensete ventricosum</name>
    <name type="common">Abyssinian banana</name>
    <name type="synonym">Musa ensete</name>
    <dbReference type="NCBI Taxonomy" id="4639"/>
    <lineage>
        <taxon>Eukaryota</taxon>
        <taxon>Viridiplantae</taxon>
        <taxon>Streptophyta</taxon>
        <taxon>Embryophyta</taxon>
        <taxon>Tracheophyta</taxon>
        <taxon>Spermatophyta</taxon>
        <taxon>Magnoliopsida</taxon>
        <taxon>Liliopsida</taxon>
        <taxon>Zingiberales</taxon>
        <taxon>Musaceae</taxon>
        <taxon>Ensete</taxon>
    </lineage>
</organism>
<reference evidence="1 2" key="1">
    <citation type="journal article" date="2014" name="Agronomy (Basel)">
        <title>A Draft Genome Sequence for Ensete ventricosum, the Drought-Tolerant Tree Against Hunger.</title>
        <authorList>
            <person name="Harrison J."/>
            <person name="Moore K.A."/>
            <person name="Paszkiewicz K."/>
            <person name="Jones T."/>
            <person name="Grant M."/>
            <person name="Ambacheew D."/>
            <person name="Muzemil S."/>
            <person name="Studholme D.J."/>
        </authorList>
    </citation>
    <scope>NUCLEOTIDE SEQUENCE [LARGE SCALE GENOMIC DNA]</scope>
</reference>